<dbReference type="InterPro" id="IPR007060">
    <property type="entry name" value="FtsL/DivIC"/>
</dbReference>
<comment type="caution">
    <text evidence="2">The sequence shown here is derived from an EMBL/GenBank/DDBJ whole genome shotgun (WGS) entry which is preliminary data.</text>
</comment>
<evidence type="ECO:0000313" key="2">
    <source>
        <dbReference type="EMBL" id="HIS31106.1"/>
    </source>
</evidence>
<evidence type="ECO:0000256" key="1">
    <source>
        <dbReference type="SAM" id="Coils"/>
    </source>
</evidence>
<dbReference type="AlphaFoldDB" id="A0A9D1ESU5"/>
<dbReference type="Proteomes" id="UP000823935">
    <property type="component" value="Unassembled WGS sequence"/>
</dbReference>
<protein>
    <submittedName>
        <fullName evidence="2">Septum formation initiator family protein</fullName>
    </submittedName>
</protein>
<proteinExistence type="predicted"/>
<organism evidence="2 3">
    <name type="scientific">Candidatus Limivivens intestinipullorum</name>
    <dbReference type="NCBI Taxonomy" id="2840858"/>
    <lineage>
        <taxon>Bacteria</taxon>
        <taxon>Bacillati</taxon>
        <taxon>Bacillota</taxon>
        <taxon>Clostridia</taxon>
        <taxon>Lachnospirales</taxon>
        <taxon>Lachnospiraceae</taxon>
        <taxon>Lachnospiraceae incertae sedis</taxon>
        <taxon>Candidatus Limivivens</taxon>
    </lineage>
</organism>
<accession>A0A9D1ESU5</accession>
<feature type="coiled-coil region" evidence="1">
    <location>
        <begin position="21"/>
        <end position="48"/>
    </location>
</feature>
<dbReference type="Pfam" id="PF04977">
    <property type="entry name" value="DivIC"/>
    <property type="match status" value="1"/>
</dbReference>
<keyword evidence="1" id="KW-0175">Coiled coil</keyword>
<sequence>MSRMLISIVVIVLLVGLTIQSQQMKEKNEAYAQQIAALDAQIESENQRSEEIDAMQEYMTTDEFVESVARDRLGLVYEGDTIFKPAE</sequence>
<dbReference type="EMBL" id="DVIQ01000027">
    <property type="protein sequence ID" value="HIS31106.1"/>
    <property type="molecule type" value="Genomic_DNA"/>
</dbReference>
<evidence type="ECO:0000313" key="3">
    <source>
        <dbReference type="Proteomes" id="UP000823935"/>
    </source>
</evidence>
<reference evidence="2" key="2">
    <citation type="journal article" date="2021" name="PeerJ">
        <title>Extensive microbial diversity within the chicken gut microbiome revealed by metagenomics and culture.</title>
        <authorList>
            <person name="Gilroy R."/>
            <person name="Ravi A."/>
            <person name="Getino M."/>
            <person name="Pursley I."/>
            <person name="Horton D.L."/>
            <person name="Alikhan N.F."/>
            <person name="Baker D."/>
            <person name="Gharbi K."/>
            <person name="Hall N."/>
            <person name="Watson M."/>
            <person name="Adriaenssens E.M."/>
            <person name="Foster-Nyarko E."/>
            <person name="Jarju S."/>
            <person name="Secka A."/>
            <person name="Antonio M."/>
            <person name="Oren A."/>
            <person name="Chaudhuri R.R."/>
            <person name="La Ragione R."/>
            <person name="Hildebrand F."/>
            <person name="Pallen M.J."/>
        </authorList>
    </citation>
    <scope>NUCLEOTIDE SEQUENCE</scope>
    <source>
        <strain evidence="2">CHK190-19873</strain>
    </source>
</reference>
<name>A0A9D1ESU5_9FIRM</name>
<gene>
    <name evidence="2" type="ORF">IAB44_06115</name>
</gene>
<reference evidence="2" key="1">
    <citation type="submission" date="2020-10" db="EMBL/GenBank/DDBJ databases">
        <authorList>
            <person name="Gilroy R."/>
        </authorList>
    </citation>
    <scope>NUCLEOTIDE SEQUENCE</scope>
    <source>
        <strain evidence="2">CHK190-19873</strain>
    </source>
</reference>